<dbReference type="OrthoDB" id="191139at2759"/>
<dbReference type="CDD" id="cd05327">
    <property type="entry name" value="retinol-DH_like_SDR_c_like"/>
    <property type="match status" value="1"/>
</dbReference>
<dbReference type="PANTHER" id="PTHR48476:SF1">
    <property type="entry name" value="SHORT-CHAIN DEHYDROGENASE TIC 32, CHLOROPLASTIC-LIKE"/>
    <property type="match status" value="1"/>
</dbReference>
<evidence type="ECO:0000313" key="3">
    <source>
        <dbReference type="Proteomes" id="UP001141806"/>
    </source>
</evidence>
<dbReference type="InterPro" id="IPR002347">
    <property type="entry name" value="SDR_fam"/>
</dbReference>
<dbReference type="Gene3D" id="3.40.50.720">
    <property type="entry name" value="NAD(P)-binding Rossmann-like Domain"/>
    <property type="match status" value="1"/>
</dbReference>
<reference evidence="2" key="1">
    <citation type="journal article" date="2023" name="Plant J.">
        <title>The genome of the king protea, Protea cynaroides.</title>
        <authorList>
            <person name="Chang J."/>
            <person name="Duong T.A."/>
            <person name="Schoeman C."/>
            <person name="Ma X."/>
            <person name="Roodt D."/>
            <person name="Barker N."/>
            <person name="Li Z."/>
            <person name="Van de Peer Y."/>
            <person name="Mizrachi E."/>
        </authorList>
    </citation>
    <scope>NUCLEOTIDE SEQUENCE</scope>
    <source>
        <tissue evidence="2">Young leaves</tissue>
    </source>
</reference>
<dbReference type="Pfam" id="PF00106">
    <property type="entry name" value="adh_short"/>
    <property type="match status" value="1"/>
</dbReference>
<organism evidence="2 3">
    <name type="scientific">Protea cynaroides</name>
    <dbReference type="NCBI Taxonomy" id="273540"/>
    <lineage>
        <taxon>Eukaryota</taxon>
        <taxon>Viridiplantae</taxon>
        <taxon>Streptophyta</taxon>
        <taxon>Embryophyta</taxon>
        <taxon>Tracheophyta</taxon>
        <taxon>Spermatophyta</taxon>
        <taxon>Magnoliopsida</taxon>
        <taxon>Proteales</taxon>
        <taxon>Proteaceae</taxon>
        <taxon>Protea</taxon>
    </lineage>
</organism>
<dbReference type="PANTHER" id="PTHR48476">
    <property type="entry name" value="SHORT-CHAIN DEHYDROGENASE TIC 32, CHLOROPLASTIC-LIKE"/>
    <property type="match status" value="1"/>
</dbReference>
<evidence type="ECO:0000256" key="1">
    <source>
        <dbReference type="RuleBase" id="RU000363"/>
    </source>
</evidence>
<comment type="similarity">
    <text evidence="1">Belongs to the short-chain dehydrogenases/reductases (SDR) family.</text>
</comment>
<accession>A0A9Q0K9P1</accession>
<dbReference type="AlphaFoldDB" id="A0A9Q0K9P1"/>
<gene>
    <name evidence="2" type="ORF">NE237_018276</name>
</gene>
<proteinExistence type="inferred from homology"/>
<comment type="caution">
    <text evidence="2">The sequence shown here is derived from an EMBL/GenBank/DDBJ whole genome shotgun (WGS) entry which is preliminary data.</text>
</comment>
<dbReference type="PRINTS" id="PR00081">
    <property type="entry name" value="GDHRDH"/>
</dbReference>
<dbReference type="PRINTS" id="PR00080">
    <property type="entry name" value="SDRFAMILY"/>
</dbReference>
<dbReference type="EMBL" id="JAMYWD010000007">
    <property type="protein sequence ID" value="KAJ4966427.1"/>
    <property type="molecule type" value="Genomic_DNA"/>
</dbReference>
<dbReference type="Proteomes" id="UP001141806">
    <property type="component" value="Unassembled WGS sequence"/>
</dbReference>
<dbReference type="SUPFAM" id="SSF51735">
    <property type="entry name" value="NAD(P)-binding Rossmann-fold domains"/>
    <property type="match status" value="1"/>
</dbReference>
<dbReference type="InterPro" id="IPR036291">
    <property type="entry name" value="NAD(P)-bd_dom_sf"/>
</dbReference>
<sequence length="323" mass="34898">MGLWDLFSRTPASGFGSSSTAEQVTEGIDATGLTAIVTGATSGIGKETARVLALRGANVIIPSRNLESGLKMKEALLKEQPNAKLEVMELDLASINSLTSFARSFNSSHQRLNILINNAAIMGCPFQLSKDGIELQFATNHLGHFLLTNLLLDKLKATSKSTGIEGRIVNVSSIAHRYAKASTLIGLDTINDSSKYKPIVAYGRSKLANILHANELSKQLQEEGANVTANSLHPGFIPTNITRYTQLRANLLMLLLKPFAKSIAQGASTTCYVSLHPNLNGVTGKYFANCNEKQPSSQARDKDVGGKLWDFSQDLIKKLNNPK</sequence>
<dbReference type="InterPro" id="IPR055280">
    <property type="entry name" value="TIC32"/>
</dbReference>
<protein>
    <submittedName>
        <fullName evidence="2">Uncharacterized protein</fullName>
    </submittedName>
</protein>
<keyword evidence="3" id="KW-1185">Reference proteome</keyword>
<evidence type="ECO:0000313" key="2">
    <source>
        <dbReference type="EMBL" id="KAJ4966427.1"/>
    </source>
</evidence>
<name>A0A9Q0K9P1_9MAGN</name>